<keyword evidence="7" id="KW-1185">Reference proteome</keyword>
<dbReference type="InterPro" id="IPR001304">
    <property type="entry name" value="C-type_lectin-like"/>
</dbReference>
<keyword evidence="3" id="KW-1133">Transmembrane helix</keyword>
<feature type="disulfide bond" evidence="2">
    <location>
        <begin position="659"/>
        <end position="685"/>
    </location>
</feature>
<dbReference type="EMBL" id="OU015569">
    <property type="protein sequence ID" value="CAG5098499.1"/>
    <property type="molecule type" value="Genomic_DNA"/>
</dbReference>
<dbReference type="PROSITE" id="PS50041">
    <property type="entry name" value="C_TYPE_LECTIN_2"/>
    <property type="match status" value="4"/>
</dbReference>
<evidence type="ECO:0000259" key="4">
    <source>
        <dbReference type="PROSITE" id="PS50041"/>
    </source>
</evidence>
<evidence type="ECO:0000256" key="2">
    <source>
        <dbReference type="PROSITE-ProRule" id="PRU00779"/>
    </source>
</evidence>
<dbReference type="CDD" id="cd00037">
    <property type="entry name" value="CLECT"/>
    <property type="match status" value="3"/>
</dbReference>
<evidence type="ECO:0000259" key="5">
    <source>
        <dbReference type="PROSITE" id="PS51448"/>
    </source>
</evidence>
<name>A0ABN7SDR4_OIKDI</name>
<dbReference type="SMART" id="SM00034">
    <property type="entry name" value="CLECT"/>
    <property type="match status" value="4"/>
</dbReference>
<keyword evidence="3" id="KW-0812">Transmembrane</keyword>
<feature type="domain" description="P-type" evidence="5">
    <location>
        <begin position="657"/>
        <end position="698"/>
    </location>
</feature>
<gene>
    <name evidence="6" type="ORF">OKIOD_LOCUS7283</name>
</gene>
<dbReference type="Gene3D" id="3.10.100.10">
    <property type="entry name" value="Mannose-Binding Protein A, subunit A"/>
    <property type="match status" value="4"/>
</dbReference>
<organism evidence="6 7">
    <name type="scientific">Oikopleura dioica</name>
    <name type="common">Tunicate</name>
    <dbReference type="NCBI Taxonomy" id="34765"/>
    <lineage>
        <taxon>Eukaryota</taxon>
        <taxon>Metazoa</taxon>
        <taxon>Chordata</taxon>
        <taxon>Tunicata</taxon>
        <taxon>Appendicularia</taxon>
        <taxon>Copelata</taxon>
        <taxon>Oikopleuridae</taxon>
        <taxon>Oikopleura</taxon>
    </lineage>
</organism>
<feature type="domain" description="C-type lectin" evidence="4">
    <location>
        <begin position="535"/>
        <end position="641"/>
    </location>
</feature>
<feature type="domain" description="C-type lectin" evidence="4">
    <location>
        <begin position="359"/>
        <end position="498"/>
    </location>
</feature>
<dbReference type="InterPro" id="IPR050111">
    <property type="entry name" value="C-type_lectin/snaclec_domain"/>
</dbReference>
<dbReference type="Pfam" id="PF00059">
    <property type="entry name" value="Lectin_C"/>
    <property type="match status" value="4"/>
</dbReference>
<evidence type="ECO:0000256" key="1">
    <source>
        <dbReference type="ARBA" id="ARBA00023157"/>
    </source>
</evidence>
<feature type="domain" description="C-type lectin" evidence="4">
    <location>
        <begin position="200"/>
        <end position="335"/>
    </location>
</feature>
<protein>
    <submittedName>
        <fullName evidence="6">Oidioi.mRNA.OKI2018_I69.XSR.g15725.t1.cds</fullName>
    </submittedName>
</protein>
<evidence type="ECO:0000313" key="6">
    <source>
        <dbReference type="EMBL" id="CAG5098499.1"/>
    </source>
</evidence>
<dbReference type="InterPro" id="IPR000519">
    <property type="entry name" value="P_trefoil_dom"/>
</dbReference>
<keyword evidence="3" id="KW-0472">Membrane</keyword>
<dbReference type="PROSITE" id="PS51448">
    <property type="entry name" value="P_TREFOIL_2"/>
    <property type="match status" value="1"/>
</dbReference>
<dbReference type="InterPro" id="IPR016186">
    <property type="entry name" value="C-type_lectin-like/link_sf"/>
</dbReference>
<dbReference type="PANTHER" id="PTHR22803">
    <property type="entry name" value="MANNOSE, PHOSPHOLIPASE, LECTIN RECEPTOR RELATED"/>
    <property type="match status" value="1"/>
</dbReference>
<feature type="domain" description="C-type lectin" evidence="4">
    <location>
        <begin position="43"/>
        <end position="173"/>
    </location>
</feature>
<evidence type="ECO:0000256" key="3">
    <source>
        <dbReference type="SAM" id="Phobius"/>
    </source>
</evidence>
<feature type="transmembrane region" description="Helical" evidence="3">
    <location>
        <begin position="710"/>
        <end position="732"/>
    </location>
</feature>
<proteinExistence type="predicted"/>
<comment type="caution">
    <text evidence="2">Lacks conserved residue(s) required for the propagation of feature annotation.</text>
</comment>
<accession>A0ABN7SDR4</accession>
<reference evidence="6 7" key="1">
    <citation type="submission" date="2021-04" db="EMBL/GenBank/DDBJ databases">
        <authorList>
            <person name="Bliznina A."/>
        </authorList>
    </citation>
    <scope>NUCLEOTIDE SEQUENCE [LARGE SCALE GENOMIC DNA]</scope>
</reference>
<evidence type="ECO:0000313" key="7">
    <source>
        <dbReference type="Proteomes" id="UP001158576"/>
    </source>
</evidence>
<dbReference type="PROSITE" id="PS00615">
    <property type="entry name" value="C_TYPE_LECTIN_1"/>
    <property type="match status" value="2"/>
</dbReference>
<keyword evidence="1 2" id="KW-1015">Disulfide bond</keyword>
<dbReference type="InterPro" id="IPR018378">
    <property type="entry name" value="C-type_lectin_CS"/>
</dbReference>
<sequence length="734" mass="82576">MKLTSLVLTGGASSHAAVCNPVVDMQDNNRQYEGLFLQGGVNDYDKCVYFIDRAETWANAAQSCQNIVPMHDGCSNPVYCRGMLASIHSQSQEQKIEQSNLRQEETYWIGLRNHCLNCEFDWADLSPIDYTNWGDGEPNNAGDGEDCVTKGDHWSSYTWNDDNCSKPYRFMCEAYTSEIHPAPDPWESASGGCKTGWTKFGNGCFKSFGGKQMNGEDAHWKNLADAKAACVAAWPGSTLAVFHNHYYQYFATSQLHELGVTTWIGAEKTSNQDHYFHWMDGSKMSFTNWAPGEPNGELSGENGVEMYAKTNYEFGSKAGSWNDIWVDHHKAYMCSHVVDPMESGTGPNPLNCPDGWTPYRHFCYKLEGAQESGHKSFDDANADCMAQDKRAKLASIIDDHEFNFIRSMFYKTLDLNKGTINTPGPWIGLEIRQDKDGAVNGKWLDGFLYQVDYWGSKQPDGNIIPKDGSRACAFMEVPTGFWKIADQDCKQRYPYVCKLNIEDLDFNPDHWEDKRGEPLDCPTGWTALVSDEHVCVRAGTDSFNWFEAEGKCSHWHYGTGHLVSIHSETKNTEVKALYQSLSDKDFWVGARRNPNNAFVWTDNTEFLYTKWSQGEPSGEWQGVAEDCVHLRNDGYWNDAYCADDYMGYVCQISRMYSNCVSTPEADKEICPDGHDERSCNLLKCCWDPTAKKKCYMPGLGKSSDGMSPGAAAGIVSGVFIALNFALFAFFTLRN</sequence>
<dbReference type="SUPFAM" id="SSF56436">
    <property type="entry name" value="C-type lectin-like"/>
    <property type="match status" value="4"/>
</dbReference>
<dbReference type="InterPro" id="IPR016187">
    <property type="entry name" value="CTDL_fold"/>
</dbReference>
<dbReference type="Proteomes" id="UP001158576">
    <property type="component" value="Chromosome XSR"/>
</dbReference>